<gene>
    <name evidence="2" type="ordered locus">Desru_3415</name>
</gene>
<evidence type="ECO:0000313" key="2">
    <source>
        <dbReference type="EMBL" id="AEG61618.1"/>
    </source>
</evidence>
<reference evidence="3" key="1">
    <citation type="submission" date="2011-05" db="EMBL/GenBank/DDBJ databases">
        <title>Complete sequence of Desulfotomaculum ruminis DSM 2154.</title>
        <authorList>
            <person name="Lucas S."/>
            <person name="Copeland A."/>
            <person name="Lapidus A."/>
            <person name="Cheng J.-F."/>
            <person name="Goodwin L."/>
            <person name="Pitluck S."/>
            <person name="Lu M."/>
            <person name="Detter J.C."/>
            <person name="Han C."/>
            <person name="Tapia R."/>
            <person name="Land M."/>
            <person name="Hauser L."/>
            <person name="Kyrpides N."/>
            <person name="Ivanova N."/>
            <person name="Mikhailova N."/>
            <person name="Pagani I."/>
            <person name="Stams A.J.M."/>
            <person name="Plugge C.M."/>
            <person name="Muyzer G."/>
            <person name="Kuever J."/>
            <person name="Parshina S.N."/>
            <person name="Ivanova A.E."/>
            <person name="Nazina T.N."/>
            <person name="Brambilla E."/>
            <person name="Spring S."/>
            <person name="Klenk H.-P."/>
            <person name="Woyke T."/>
        </authorList>
    </citation>
    <scope>NUCLEOTIDE SEQUENCE [LARGE SCALE GENOMIC DNA]</scope>
    <source>
        <strain evidence="3">ATCC 23193 / DSM 2154 / NCIB 8452 / DL</strain>
    </source>
</reference>
<proteinExistence type="predicted"/>
<keyword evidence="1" id="KW-0175">Coiled coil</keyword>
<name>F6DKY6_DESRL</name>
<dbReference type="KEGG" id="dru:Desru_3415"/>
<dbReference type="eggNOG" id="COG4942">
    <property type="taxonomic scope" value="Bacteria"/>
</dbReference>
<accession>F6DKY6</accession>
<feature type="coiled-coil region" evidence="1">
    <location>
        <begin position="172"/>
        <end position="199"/>
    </location>
</feature>
<evidence type="ECO:0000313" key="3">
    <source>
        <dbReference type="Proteomes" id="UP000009234"/>
    </source>
</evidence>
<organism evidence="2 3">
    <name type="scientific">Desulforamulus ruminis (strain ATCC 23193 / DSM 2154 / NCIMB 8452 / DL)</name>
    <name type="common">Desulfotomaculum ruminis</name>
    <dbReference type="NCBI Taxonomy" id="696281"/>
    <lineage>
        <taxon>Bacteria</taxon>
        <taxon>Bacillati</taxon>
        <taxon>Bacillota</taxon>
        <taxon>Clostridia</taxon>
        <taxon>Eubacteriales</taxon>
        <taxon>Peptococcaceae</taxon>
        <taxon>Desulforamulus</taxon>
    </lineage>
</organism>
<protein>
    <submittedName>
        <fullName evidence="2">Uncharacterized protein</fullName>
    </submittedName>
</protein>
<dbReference type="Proteomes" id="UP000009234">
    <property type="component" value="Chromosome"/>
</dbReference>
<dbReference type="Gene3D" id="6.10.250.3150">
    <property type="match status" value="1"/>
</dbReference>
<dbReference type="EMBL" id="CP002780">
    <property type="protein sequence ID" value="AEG61618.1"/>
    <property type="molecule type" value="Genomic_DNA"/>
</dbReference>
<keyword evidence="3" id="KW-1185">Reference proteome</keyword>
<sequence length="380" mass="43111">MSQSPLSLRMVQEGWLEVVMRRGLIFILILVNIFWHGLMPVCSAEPPEVLKQHQLLQQREQQIVAEIIQVALALDRAQREYDFVQKKLAETHQKIPAVREQLQHSEKKLALCREELGVWLRHFYIEGQRSYWFILLGAVNLGDFIQRLALVGILVSRGVEDINKTLDSIREVKEKTNQLALLEQQLVNQEKRLGQIVSQTQALQASQQKILQQTRQELGENQSRVLLVVNGLHDALKPLETLLERFRDAPWDKYRPDRLQILGTGVRAEYTENTISKLLFSGEDFSGVKASFSNRLFIIQGINKEQLPFAIAGELSVSGENVCYLPKSITIGDVTLTKELVTGIGGKEGLTYPVGLLMGWRLKAITIEEGKAVFELSPVK</sequence>
<dbReference type="STRING" id="696281.Desru_3415"/>
<dbReference type="HOGENOM" id="CLU_727105_0_0_9"/>
<evidence type="ECO:0000256" key="1">
    <source>
        <dbReference type="SAM" id="Coils"/>
    </source>
</evidence>
<reference evidence="2 3" key="2">
    <citation type="journal article" date="2012" name="Stand. Genomic Sci.">
        <title>Complete genome sequence of the sulfate-reducing firmicute Desulfotomaculum ruminis type strain (DL(T)).</title>
        <authorList>
            <person name="Spring S."/>
            <person name="Visser M."/>
            <person name="Lu M."/>
            <person name="Copeland A."/>
            <person name="Lapidus A."/>
            <person name="Lucas S."/>
            <person name="Cheng J.F."/>
            <person name="Han C."/>
            <person name="Tapia R."/>
            <person name="Goodwin L.A."/>
            <person name="Pitluck S."/>
            <person name="Ivanova N."/>
            <person name="Land M."/>
            <person name="Hauser L."/>
            <person name="Larimer F."/>
            <person name="Rohde M."/>
            <person name="Goker M."/>
            <person name="Detter J.C."/>
            <person name="Kyrpides N.C."/>
            <person name="Woyke T."/>
            <person name="Schaap P.J."/>
            <person name="Plugge C.M."/>
            <person name="Muyzer G."/>
            <person name="Kuever J."/>
            <person name="Pereira I.A."/>
            <person name="Parshina S.N."/>
            <person name="Bernier-Latmani R."/>
            <person name="Stams A.J."/>
            <person name="Klenk H.P."/>
        </authorList>
    </citation>
    <scope>NUCLEOTIDE SEQUENCE [LARGE SCALE GENOMIC DNA]</scope>
    <source>
        <strain evidence="3">ATCC 23193 / DSM 2154 / NCIB 8452 / DL</strain>
    </source>
</reference>
<dbReference type="AlphaFoldDB" id="F6DKY6"/>